<evidence type="ECO:0000256" key="2">
    <source>
        <dbReference type="ARBA" id="ARBA00022525"/>
    </source>
</evidence>
<evidence type="ECO:0000313" key="3">
    <source>
        <dbReference type="EMBL" id="PRY26714.1"/>
    </source>
</evidence>
<dbReference type="SUPFAM" id="SSF51120">
    <property type="entry name" value="beta-Roll"/>
    <property type="match status" value="1"/>
</dbReference>
<dbReference type="RefSeq" id="WP_106203445.1">
    <property type="nucleotide sequence ID" value="NZ_PVTD01000001.1"/>
</dbReference>
<keyword evidence="2" id="KW-0964">Secreted</keyword>
<dbReference type="GO" id="GO:0005509">
    <property type="term" value="F:calcium ion binding"/>
    <property type="evidence" value="ECO:0007669"/>
    <property type="project" value="InterPro"/>
</dbReference>
<dbReference type="Gene3D" id="2.150.10.10">
    <property type="entry name" value="Serralysin-like metalloprotease, C-terminal"/>
    <property type="match status" value="1"/>
</dbReference>
<evidence type="ECO:0000313" key="4">
    <source>
        <dbReference type="Proteomes" id="UP000239480"/>
    </source>
</evidence>
<dbReference type="OrthoDB" id="9342475at2"/>
<name>A0A2T0RZW4_9RHOB</name>
<gene>
    <name evidence="3" type="ORF">CLV78_101815</name>
</gene>
<dbReference type="PROSITE" id="PS00330">
    <property type="entry name" value="HEMOLYSIN_CALCIUM"/>
    <property type="match status" value="2"/>
</dbReference>
<dbReference type="AlphaFoldDB" id="A0A2T0RZW4"/>
<dbReference type="InterPro" id="IPR050557">
    <property type="entry name" value="RTX_toxin/Mannuronan_C5-epim"/>
</dbReference>
<dbReference type="PRINTS" id="PR00313">
    <property type="entry name" value="CABNDNGRPT"/>
</dbReference>
<comment type="caution">
    <text evidence="3">The sequence shown here is derived from an EMBL/GenBank/DDBJ whole genome shotgun (WGS) entry which is preliminary data.</text>
</comment>
<reference evidence="3 4" key="1">
    <citation type="submission" date="2018-03" db="EMBL/GenBank/DDBJ databases">
        <title>Genomic Encyclopedia of Archaeal and Bacterial Type Strains, Phase II (KMG-II): from individual species to whole genera.</title>
        <authorList>
            <person name="Goeker M."/>
        </authorList>
    </citation>
    <scope>NUCLEOTIDE SEQUENCE [LARGE SCALE GENOMIC DNA]</scope>
    <source>
        <strain evidence="3 4">DSM 29328</strain>
    </source>
</reference>
<dbReference type="EMBL" id="PVTD01000001">
    <property type="protein sequence ID" value="PRY26714.1"/>
    <property type="molecule type" value="Genomic_DNA"/>
</dbReference>
<dbReference type="PANTHER" id="PTHR38340:SF1">
    <property type="entry name" value="S-LAYER PROTEIN"/>
    <property type="match status" value="1"/>
</dbReference>
<dbReference type="Pfam" id="PF00353">
    <property type="entry name" value="HemolysinCabind"/>
    <property type="match status" value="1"/>
</dbReference>
<dbReference type="InterPro" id="IPR001343">
    <property type="entry name" value="Hemolysn_Ca-bd"/>
</dbReference>
<dbReference type="Proteomes" id="UP000239480">
    <property type="component" value="Unassembled WGS sequence"/>
</dbReference>
<keyword evidence="4" id="KW-1185">Reference proteome</keyword>
<dbReference type="InterPro" id="IPR011049">
    <property type="entry name" value="Serralysin-like_metalloprot_C"/>
</dbReference>
<protein>
    <submittedName>
        <fullName evidence="3">Hemolysin type calcium-binding protein</fullName>
    </submittedName>
</protein>
<evidence type="ECO:0000256" key="1">
    <source>
        <dbReference type="ARBA" id="ARBA00004613"/>
    </source>
</evidence>
<organism evidence="3 4">
    <name type="scientific">Aliiruegeria haliotis</name>
    <dbReference type="NCBI Taxonomy" id="1280846"/>
    <lineage>
        <taxon>Bacteria</taxon>
        <taxon>Pseudomonadati</taxon>
        <taxon>Pseudomonadota</taxon>
        <taxon>Alphaproteobacteria</taxon>
        <taxon>Rhodobacterales</taxon>
        <taxon>Roseobacteraceae</taxon>
        <taxon>Aliiruegeria</taxon>
    </lineage>
</organism>
<dbReference type="InterPro" id="IPR018511">
    <property type="entry name" value="Hemolysin-typ_Ca-bd_CS"/>
</dbReference>
<accession>A0A2T0RZW4</accession>
<dbReference type="GO" id="GO:0005576">
    <property type="term" value="C:extracellular region"/>
    <property type="evidence" value="ECO:0007669"/>
    <property type="project" value="UniProtKB-SubCell"/>
</dbReference>
<sequence>MTHTNTLYGGAGSHRLFGIVGNDRLVGGREKDWLDGGKGADKLDGGRGRDVLIGGKGNDILAGGAYRDAFVCDRRSGKDIIRNFDVANDRLVLWLETRVMESDVYETWYAKPWLAPNGLEAIKSSPVVTASQVAKGTLVDWGNAYVLLENIALDAYLASANVVVA</sequence>
<proteinExistence type="predicted"/>
<comment type="subcellular location">
    <subcellularLocation>
        <location evidence="1">Secreted</location>
    </subcellularLocation>
</comment>
<dbReference type="PANTHER" id="PTHR38340">
    <property type="entry name" value="S-LAYER PROTEIN"/>
    <property type="match status" value="1"/>
</dbReference>